<feature type="transmembrane region" description="Helical" evidence="5">
    <location>
        <begin position="76"/>
        <end position="97"/>
    </location>
</feature>
<dbReference type="AlphaFoldDB" id="A0A2V2Z174"/>
<dbReference type="InterPro" id="IPR019109">
    <property type="entry name" value="MamF_MmsF"/>
</dbReference>
<evidence type="ECO:0000256" key="5">
    <source>
        <dbReference type="SAM" id="Phobius"/>
    </source>
</evidence>
<dbReference type="PANTHER" id="PTHR36460">
    <property type="entry name" value="UPF0132 DOMAIN PROTEIN (AFU_ORTHOLOGUE AFUA_3G10255)"/>
    <property type="match status" value="1"/>
</dbReference>
<feature type="transmembrane region" description="Helical" evidence="5">
    <location>
        <begin position="20"/>
        <end position="39"/>
    </location>
</feature>
<feature type="transmembrane region" description="Helical" evidence="5">
    <location>
        <begin position="51"/>
        <end position="70"/>
    </location>
</feature>
<proteinExistence type="predicted"/>
<keyword evidence="7" id="KW-1185">Reference proteome</keyword>
<evidence type="ECO:0000313" key="6">
    <source>
        <dbReference type="EMBL" id="PWW08824.1"/>
    </source>
</evidence>
<comment type="subcellular location">
    <subcellularLocation>
        <location evidence="1">Membrane</location>
        <topology evidence="1">Multi-pass membrane protein</topology>
    </subcellularLocation>
</comment>
<dbReference type="GO" id="GO:0016020">
    <property type="term" value="C:membrane"/>
    <property type="evidence" value="ECO:0007669"/>
    <property type="project" value="UniProtKB-SubCell"/>
</dbReference>
<keyword evidence="4 5" id="KW-0472">Membrane</keyword>
<dbReference type="EMBL" id="QGTQ01000001">
    <property type="protein sequence ID" value="PWW08824.1"/>
    <property type="molecule type" value="Genomic_DNA"/>
</dbReference>
<evidence type="ECO:0000256" key="3">
    <source>
        <dbReference type="ARBA" id="ARBA00022989"/>
    </source>
</evidence>
<organism evidence="6 7">
    <name type="scientific">Paenibacillus cellulosilyticus</name>
    <dbReference type="NCBI Taxonomy" id="375489"/>
    <lineage>
        <taxon>Bacteria</taxon>
        <taxon>Bacillati</taxon>
        <taxon>Bacillota</taxon>
        <taxon>Bacilli</taxon>
        <taxon>Bacillales</taxon>
        <taxon>Paenibacillaceae</taxon>
        <taxon>Paenibacillus</taxon>
    </lineage>
</organism>
<dbReference type="PANTHER" id="PTHR36460:SF1">
    <property type="entry name" value="UPF0132 DOMAIN PROTEIN (AFU_ORTHOLOGUE AFUA_3G10255)"/>
    <property type="match status" value="1"/>
</dbReference>
<sequence length="118" mass="13113">MMQPPSLGPDQSSTGMDAKVAAMLCYFGSFVSGFLFLVLEKQSRFVKFHAMQSIIVSATLIVIHLILGMIPLIGWFAAALLVPLSFILWLALMLLALQGKWFKLPIIGDFAEQQAYKY</sequence>
<evidence type="ECO:0000256" key="1">
    <source>
        <dbReference type="ARBA" id="ARBA00004141"/>
    </source>
</evidence>
<gene>
    <name evidence="6" type="ORF">DFQ01_101550</name>
</gene>
<reference evidence="6 7" key="1">
    <citation type="submission" date="2018-05" db="EMBL/GenBank/DDBJ databases">
        <title>Genomic Encyclopedia of Type Strains, Phase III (KMG-III): the genomes of soil and plant-associated and newly described type strains.</title>
        <authorList>
            <person name="Whitman W."/>
        </authorList>
    </citation>
    <scope>NUCLEOTIDE SEQUENCE [LARGE SCALE GENOMIC DNA]</scope>
    <source>
        <strain evidence="6 7">CECT 5696</strain>
    </source>
</reference>
<evidence type="ECO:0000313" key="7">
    <source>
        <dbReference type="Proteomes" id="UP000246635"/>
    </source>
</evidence>
<dbReference type="Proteomes" id="UP000246635">
    <property type="component" value="Unassembled WGS sequence"/>
</dbReference>
<evidence type="ECO:0000256" key="4">
    <source>
        <dbReference type="ARBA" id="ARBA00023136"/>
    </source>
</evidence>
<name>A0A2V2Z174_9BACL</name>
<keyword evidence="3 5" id="KW-1133">Transmembrane helix</keyword>
<dbReference type="RefSeq" id="WP_342769974.1">
    <property type="nucleotide sequence ID" value="NZ_CP054613.1"/>
</dbReference>
<keyword evidence="2 5" id="KW-0812">Transmembrane</keyword>
<comment type="caution">
    <text evidence="6">The sequence shown here is derived from an EMBL/GenBank/DDBJ whole genome shotgun (WGS) entry which is preliminary data.</text>
</comment>
<accession>A0A2V2Z174</accession>
<protein>
    <submittedName>
        <fullName evidence="6">Putative membrane protein</fullName>
    </submittedName>
</protein>
<dbReference type="Pfam" id="PF09685">
    <property type="entry name" value="MamF_MmsF"/>
    <property type="match status" value="1"/>
</dbReference>
<evidence type="ECO:0000256" key="2">
    <source>
        <dbReference type="ARBA" id="ARBA00022692"/>
    </source>
</evidence>